<evidence type="ECO:0000313" key="2">
    <source>
        <dbReference type="Proteomes" id="UP000182471"/>
    </source>
</evidence>
<protein>
    <submittedName>
        <fullName evidence="1">Uncharacterized protein</fullName>
    </submittedName>
</protein>
<dbReference type="Proteomes" id="UP000182471">
    <property type="component" value="Unassembled WGS sequence"/>
</dbReference>
<name>A0A1H9Q1Q5_9FIRM</name>
<evidence type="ECO:0000313" key="1">
    <source>
        <dbReference type="EMBL" id="SER54370.1"/>
    </source>
</evidence>
<keyword evidence="2" id="KW-1185">Reference proteome</keyword>
<reference evidence="2" key="1">
    <citation type="submission" date="2016-10" db="EMBL/GenBank/DDBJ databases">
        <authorList>
            <person name="Varghese N."/>
            <person name="Submissions S."/>
        </authorList>
    </citation>
    <scope>NUCLEOTIDE SEQUENCE [LARGE SCALE GENOMIC DNA]</scope>
    <source>
        <strain evidence="2">S1b</strain>
    </source>
</reference>
<accession>A0A1H9Q1Q5</accession>
<organism evidence="1 2">
    <name type="scientific">Lachnobacterium bovis</name>
    <dbReference type="NCBI Taxonomy" id="140626"/>
    <lineage>
        <taxon>Bacteria</taxon>
        <taxon>Bacillati</taxon>
        <taxon>Bacillota</taxon>
        <taxon>Clostridia</taxon>
        <taxon>Lachnospirales</taxon>
        <taxon>Lachnospiraceae</taxon>
        <taxon>Lachnobacterium</taxon>
    </lineage>
</organism>
<dbReference type="RefSeq" id="WP_022747868.1">
    <property type="nucleotide sequence ID" value="NZ_FOGW01000005.1"/>
</dbReference>
<dbReference type="EMBL" id="FOGW01000005">
    <property type="protein sequence ID" value="SER54370.1"/>
    <property type="molecule type" value="Genomic_DNA"/>
</dbReference>
<dbReference type="AlphaFoldDB" id="A0A1H9Q1Q5"/>
<gene>
    <name evidence="1" type="ORF">SAMN02910429_00413</name>
</gene>
<dbReference type="OrthoDB" id="2062855at2"/>
<sequence length="94" mass="11097">MKNKNNSQETFLQRNVQMMISSVVNKNKQKIVYVMFTEDEKKVEIRIPDFVVIKNNGFSKEEIDNLVVYCKVNKEQLLKRASKISIMDAFLEKH</sequence>
<proteinExistence type="predicted"/>